<comment type="caution">
    <text evidence="1">The sequence shown here is derived from an EMBL/GenBank/DDBJ whole genome shotgun (WGS) entry which is preliminary data.</text>
</comment>
<proteinExistence type="predicted"/>
<dbReference type="RefSeq" id="WP_126629568.1">
    <property type="nucleotide sequence ID" value="NZ_BIFT01000002.1"/>
</dbReference>
<protein>
    <submittedName>
        <fullName evidence="1">Uncharacterized protein</fullName>
    </submittedName>
</protein>
<gene>
    <name evidence="1" type="ORF">KDA_47570</name>
</gene>
<organism evidence="1 2">
    <name type="scientific">Dictyobacter alpinus</name>
    <dbReference type="NCBI Taxonomy" id="2014873"/>
    <lineage>
        <taxon>Bacteria</taxon>
        <taxon>Bacillati</taxon>
        <taxon>Chloroflexota</taxon>
        <taxon>Ktedonobacteria</taxon>
        <taxon>Ktedonobacterales</taxon>
        <taxon>Dictyobacteraceae</taxon>
        <taxon>Dictyobacter</taxon>
    </lineage>
</organism>
<dbReference type="Proteomes" id="UP000287171">
    <property type="component" value="Unassembled WGS sequence"/>
</dbReference>
<dbReference type="EMBL" id="BIFT01000002">
    <property type="protein sequence ID" value="GCE29273.1"/>
    <property type="molecule type" value="Genomic_DNA"/>
</dbReference>
<dbReference type="AlphaFoldDB" id="A0A402BD11"/>
<reference evidence="2" key="1">
    <citation type="submission" date="2018-12" db="EMBL/GenBank/DDBJ databases">
        <title>Tengunoibacter tsumagoiensis gen. nov., sp. nov., Dictyobacter kobayashii sp. nov., D. alpinus sp. nov., and D. joshuensis sp. nov. and description of Dictyobacteraceae fam. nov. within the order Ktedonobacterales isolated from Tengu-no-mugimeshi.</title>
        <authorList>
            <person name="Wang C.M."/>
            <person name="Zheng Y."/>
            <person name="Sakai Y."/>
            <person name="Toyoda A."/>
            <person name="Minakuchi Y."/>
            <person name="Abe K."/>
            <person name="Yokota A."/>
            <person name="Yabe S."/>
        </authorList>
    </citation>
    <scope>NUCLEOTIDE SEQUENCE [LARGE SCALE GENOMIC DNA]</scope>
    <source>
        <strain evidence="2">Uno16</strain>
    </source>
</reference>
<name>A0A402BD11_9CHLR</name>
<evidence type="ECO:0000313" key="2">
    <source>
        <dbReference type="Proteomes" id="UP000287171"/>
    </source>
</evidence>
<keyword evidence="2" id="KW-1185">Reference proteome</keyword>
<accession>A0A402BD11</accession>
<evidence type="ECO:0000313" key="1">
    <source>
        <dbReference type="EMBL" id="GCE29273.1"/>
    </source>
</evidence>
<sequence>MQAFGTLLLFGLMFSGPEPLGRQVNDLTFLDESGESTREIGVAVRTVLNPVNQNRIWCFDLAQCIALVSWLAST</sequence>